<evidence type="ECO:0000313" key="3">
    <source>
        <dbReference type="EMBL" id="KAK6165191.1"/>
    </source>
</evidence>
<gene>
    <name evidence="3" type="ORF">SNE40_023575</name>
</gene>
<dbReference type="Gene3D" id="3.40.50.1110">
    <property type="entry name" value="SGNH hydrolase"/>
    <property type="match status" value="1"/>
</dbReference>
<comment type="caution">
    <text evidence="3">The sequence shown here is derived from an EMBL/GenBank/DDBJ whole genome shotgun (WGS) entry which is preliminary data.</text>
</comment>
<dbReference type="AlphaFoldDB" id="A0AAN8GAD8"/>
<keyword evidence="4" id="KW-1185">Reference proteome</keyword>
<keyword evidence="1" id="KW-0175">Coiled coil</keyword>
<evidence type="ECO:0000256" key="2">
    <source>
        <dbReference type="SAM" id="MobiDB-lite"/>
    </source>
</evidence>
<evidence type="ECO:0000256" key="1">
    <source>
        <dbReference type="SAM" id="Coils"/>
    </source>
</evidence>
<name>A0AAN8GAD8_PATCE</name>
<feature type="coiled-coil region" evidence="1">
    <location>
        <begin position="405"/>
        <end position="439"/>
    </location>
</feature>
<dbReference type="SUPFAM" id="SSF52266">
    <property type="entry name" value="SGNH hydrolase"/>
    <property type="match status" value="1"/>
</dbReference>
<protein>
    <submittedName>
        <fullName evidence="3">Uncharacterized protein</fullName>
    </submittedName>
</protein>
<evidence type="ECO:0000313" key="4">
    <source>
        <dbReference type="Proteomes" id="UP001347796"/>
    </source>
</evidence>
<organism evidence="3 4">
    <name type="scientific">Patella caerulea</name>
    <name type="common">Rayed Mediterranean limpet</name>
    <dbReference type="NCBI Taxonomy" id="87958"/>
    <lineage>
        <taxon>Eukaryota</taxon>
        <taxon>Metazoa</taxon>
        <taxon>Spiralia</taxon>
        <taxon>Lophotrochozoa</taxon>
        <taxon>Mollusca</taxon>
        <taxon>Gastropoda</taxon>
        <taxon>Patellogastropoda</taxon>
        <taxon>Patelloidea</taxon>
        <taxon>Patellidae</taxon>
        <taxon>Patella</taxon>
    </lineage>
</organism>
<feature type="region of interest" description="Disordered" evidence="2">
    <location>
        <begin position="1"/>
        <end position="33"/>
    </location>
</feature>
<dbReference type="EMBL" id="JAZGQO010000023">
    <property type="protein sequence ID" value="KAK6165191.1"/>
    <property type="molecule type" value="Genomic_DNA"/>
</dbReference>
<sequence>MAPTSTPVVVRSESNELNNCSRGEKQTETNEANSRYGFRHLDHEISIKKCLRQQLDATYRQDYSFKQTGGGFRLFLSTGFYQEFKRISHLFYKSMKKQGMLDMSVSEMKDRNKVCEYSTFRIWSNKPKCSFRYTLNMYHTKCSALINGSHEEIFVNEHLPDLLCMINDKRASSINRAIKDTLSTSHVLDTSQKTTPVQLSLGANKCTSTTTKTHVNRDPESQVMSNTNFDEEVTLTPTCTHSITLEETSRKSVTINNNDETTPVIASSRNVDELSPKSVANYDETTPKIICQNRPDTTKGRRLALSMSNSKTISSKIRPRWQSSNKITKTVSSTSNSNGLEVTNLQLTIKNLEATIMKQNETICKQNETMQLDKVALTAMAYEKCQALEEMSAISEENNTFVVAINKLTIQIDSLNELNQNLQDDNEKLTAENAKLQKFKDSTAEKNYLDNNRVPVNNSGLQKISQLPQPSSCSSNLNLNCGNQNMQQNQNAHSNSRPCSENVTLHPKFETVRPIEIKKNIVLGSSILKYIKPSRLDFNWNTSVRTLRGAKIHDLDNYIRKYPLPPNNIVENVVMLVGSNNVSSRCNYDQCREQYENLITTVKQKFPSASIKFLQLLPRVSDTFNVNLVNMNKVLKEVCIEHSCTYIRTNDVFFNKEGKVNLSLFHKDETHIDFVGTARLAIIIKGALNIPLAPKVHVHRSKPSQSPTYHSNLPISNLGSQTPAYHNNFSISKLGPQTANLKSLGPFAPIFPDIRFPPPPSFPMLPYRYQVIPPMMR</sequence>
<proteinExistence type="predicted"/>
<dbReference type="InterPro" id="IPR036514">
    <property type="entry name" value="SGNH_hydro_sf"/>
</dbReference>
<dbReference type="Proteomes" id="UP001347796">
    <property type="component" value="Unassembled WGS sequence"/>
</dbReference>
<reference evidence="3 4" key="1">
    <citation type="submission" date="2024-01" db="EMBL/GenBank/DDBJ databases">
        <title>The genome of the rayed Mediterranean limpet Patella caerulea (Linnaeus, 1758).</title>
        <authorList>
            <person name="Anh-Thu Weber A."/>
            <person name="Halstead-Nussloch G."/>
        </authorList>
    </citation>
    <scope>NUCLEOTIDE SEQUENCE [LARGE SCALE GENOMIC DNA]</scope>
    <source>
        <strain evidence="3">AATW-2023a</strain>
        <tissue evidence="3">Whole specimen</tissue>
    </source>
</reference>
<accession>A0AAN8GAD8</accession>